<evidence type="ECO:0000313" key="3">
    <source>
        <dbReference type="Proteomes" id="UP001163882"/>
    </source>
</evidence>
<reference evidence="2" key="1">
    <citation type="submission" date="2022-10" db="EMBL/GenBank/DDBJ databases">
        <title>YIM 151497 complete genome.</title>
        <authorList>
            <person name="Chen X."/>
        </authorList>
    </citation>
    <scope>NUCLEOTIDE SEQUENCE</scope>
    <source>
        <strain evidence="2">YIM 151497</strain>
    </source>
</reference>
<dbReference type="InterPro" id="IPR014710">
    <property type="entry name" value="RmlC-like_jellyroll"/>
</dbReference>
<proteinExistence type="predicted"/>
<evidence type="ECO:0000259" key="1">
    <source>
        <dbReference type="Pfam" id="PF07883"/>
    </source>
</evidence>
<accession>A0ABY6IR49</accession>
<sequence length="152" mass="16432">MVPYDKQVVTVVRQGNIGTDTDYEPPLRIGFGINDKTVDSPNATMGRSILVPGAGPNPTHYHAANDVVWYILYGQVKLWHAKSDAADRQEVMLQAGDFVYVPAGAIHVISNASETEEASLIFCYIGVPNTDAAKTVWLTEDGTAPIEKKASA</sequence>
<dbReference type="EMBL" id="CP107716">
    <property type="protein sequence ID" value="UYQ73096.1"/>
    <property type="molecule type" value="Genomic_DNA"/>
</dbReference>
<dbReference type="Proteomes" id="UP001163882">
    <property type="component" value="Chromosome"/>
</dbReference>
<organism evidence="2 3">
    <name type="scientific">Pelagibacterium flavum</name>
    <dbReference type="NCBI Taxonomy" id="2984530"/>
    <lineage>
        <taxon>Bacteria</taxon>
        <taxon>Pseudomonadati</taxon>
        <taxon>Pseudomonadota</taxon>
        <taxon>Alphaproteobacteria</taxon>
        <taxon>Hyphomicrobiales</taxon>
        <taxon>Devosiaceae</taxon>
        <taxon>Pelagibacterium</taxon>
    </lineage>
</organism>
<dbReference type="SUPFAM" id="SSF51182">
    <property type="entry name" value="RmlC-like cupins"/>
    <property type="match status" value="1"/>
</dbReference>
<dbReference type="Gene3D" id="2.60.120.10">
    <property type="entry name" value="Jelly Rolls"/>
    <property type="match status" value="1"/>
</dbReference>
<protein>
    <submittedName>
        <fullName evidence="2">Cupin domain-containing protein</fullName>
    </submittedName>
</protein>
<dbReference type="RefSeq" id="WP_264226685.1">
    <property type="nucleotide sequence ID" value="NZ_CP107716.1"/>
</dbReference>
<dbReference type="PANTHER" id="PTHR36440:SF1">
    <property type="entry name" value="PUTATIVE (AFU_ORTHOLOGUE AFUA_8G07350)-RELATED"/>
    <property type="match status" value="1"/>
</dbReference>
<feature type="domain" description="Cupin type-2" evidence="1">
    <location>
        <begin position="49"/>
        <end position="122"/>
    </location>
</feature>
<dbReference type="PANTHER" id="PTHR36440">
    <property type="entry name" value="PUTATIVE (AFU_ORTHOLOGUE AFUA_8G07350)-RELATED"/>
    <property type="match status" value="1"/>
</dbReference>
<keyword evidence="3" id="KW-1185">Reference proteome</keyword>
<dbReference type="InterPro" id="IPR053146">
    <property type="entry name" value="QDO-like"/>
</dbReference>
<dbReference type="InterPro" id="IPR013096">
    <property type="entry name" value="Cupin_2"/>
</dbReference>
<evidence type="ECO:0000313" key="2">
    <source>
        <dbReference type="EMBL" id="UYQ73096.1"/>
    </source>
</evidence>
<dbReference type="InterPro" id="IPR011051">
    <property type="entry name" value="RmlC_Cupin_sf"/>
</dbReference>
<name>A0ABY6IR49_9HYPH</name>
<dbReference type="Pfam" id="PF07883">
    <property type="entry name" value="Cupin_2"/>
    <property type="match status" value="1"/>
</dbReference>
<gene>
    <name evidence="2" type="ORF">OF122_04860</name>
</gene>